<keyword evidence="2" id="KW-0690">Ribosome biogenesis</keyword>
<keyword evidence="4" id="KW-0539">Nucleus</keyword>
<evidence type="ECO:0000256" key="1">
    <source>
        <dbReference type="ARBA" id="ARBA00004604"/>
    </source>
</evidence>
<evidence type="ECO:0000256" key="4">
    <source>
        <dbReference type="ARBA" id="ARBA00023242"/>
    </source>
</evidence>
<proteinExistence type="inferred from homology"/>
<dbReference type="GO" id="GO:0006364">
    <property type="term" value="P:rRNA processing"/>
    <property type="evidence" value="ECO:0007669"/>
    <property type="project" value="UniProtKB-KW"/>
</dbReference>
<reference evidence="7" key="1">
    <citation type="journal article" date="2016" name="Gigascience">
        <title>De novo construction of an expanded transcriptome assembly for the western tarnished plant bug, Lygus hesperus.</title>
        <authorList>
            <person name="Tassone E.E."/>
            <person name="Geib S.M."/>
            <person name="Hall B."/>
            <person name="Fabrick J.A."/>
            <person name="Brent C.S."/>
            <person name="Hull J.J."/>
        </authorList>
    </citation>
    <scope>NUCLEOTIDE SEQUENCE</scope>
</reference>
<name>A0A146L3F5_LYGHE</name>
<comment type="similarity">
    <text evidence="6">Belongs to the MPP10 family.</text>
</comment>
<protein>
    <submittedName>
        <fullName evidence="7">U3 small nucleolar ribonucleoprotein MPP10</fullName>
    </submittedName>
</protein>
<dbReference type="InterPro" id="IPR012173">
    <property type="entry name" value="Mpp10"/>
</dbReference>
<organism evidence="7">
    <name type="scientific">Lygus hesperus</name>
    <name type="common">Western plant bug</name>
    <dbReference type="NCBI Taxonomy" id="30085"/>
    <lineage>
        <taxon>Eukaryota</taxon>
        <taxon>Metazoa</taxon>
        <taxon>Ecdysozoa</taxon>
        <taxon>Arthropoda</taxon>
        <taxon>Hexapoda</taxon>
        <taxon>Insecta</taxon>
        <taxon>Pterygota</taxon>
        <taxon>Neoptera</taxon>
        <taxon>Paraneoptera</taxon>
        <taxon>Hemiptera</taxon>
        <taxon>Heteroptera</taxon>
        <taxon>Panheteroptera</taxon>
        <taxon>Cimicomorpha</taxon>
        <taxon>Miridae</taxon>
        <taxon>Mirini</taxon>
        <taxon>Lygus</taxon>
    </lineage>
</organism>
<accession>A0A146L3F5</accession>
<dbReference type="AlphaFoldDB" id="A0A146L3F5"/>
<dbReference type="PANTHER" id="PTHR17039:SF0">
    <property type="entry name" value="U3 SMALL NUCLEOLAR RIBONUCLEOPROTEIN PROTEIN MPP10"/>
    <property type="match status" value="1"/>
</dbReference>
<evidence type="ECO:0000256" key="5">
    <source>
        <dbReference type="ARBA" id="ARBA00023274"/>
    </source>
</evidence>
<feature type="non-terminal residue" evidence="7">
    <location>
        <position position="1"/>
    </location>
</feature>
<sequence>LETKLQVQHDEISSMFANLCHKLDSLTNFTYTPKAPVQELQVIHAAPALSVEEILPVGVSNEQRVAPQEVFQPTTHGLLASVSEQTREEKRALRKSRLSKRKKYLEGKHDELVTLARSGDKRAKGRLEAIDLEKRARKAAKKGVLRTGAKQDSTKYSTSTQFFQKLQASSTV</sequence>
<keyword evidence="3" id="KW-0698">rRNA processing</keyword>
<comment type="subcellular location">
    <subcellularLocation>
        <location evidence="1">Nucleus</location>
        <location evidence="1">Nucleolus</location>
    </subcellularLocation>
</comment>
<evidence type="ECO:0000256" key="2">
    <source>
        <dbReference type="ARBA" id="ARBA00022517"/>
    </source>
</evidence>
<evidence type="ECO:0000256" key="6">
    <source>
        <dbReference type="ARBA" id="ARBA00029455"/>
    </source>
</evidence>
<dbReference type="PANTHER" id="PTHR17039">
    <property type="entry name" value="U3 SMALL NUCLEOLAR RIBONUCLEOPROTEIN PROTEIN MPP10"/>
    <property type="match status" value="1"/>
</dbReference>
<evidence type="ECO:0000313" key="7">
    <source>
        <dbReference type="EMBL" id="JAQ02409.1"/>
    </source>
</evidence>
<dbReference type="GO" id="GO:0032040">
    <property type="term" value="C:small-subunit processome"/>
    <property type="evidence" value="ECO:0007669"/>
    <property type="project" value="TreeGrafter"/>
</dbReference>
<dbReference type="GO" id="GO:0034457">
    <property type="term" value="C:Mpp10 complex"/>
    <property type="evidence" value="ECO:0007669"/>
    <property type="project" value="InterPro"/>
</dbReference>
<keyword evidence="5 7" id="KW-0687">Ribonucleoprotein</keyword>
<gene>
    <name evidence="7" type="primary">Mphosph10</name>
    <name evidence="7" type="ORF">g.26190</name>
</gene>
<dbReference type="Pfam" id="PF04006">
    <property type="entry name" value="Mpp10"/>
    <property type="match status" value="1"/>
</dbReference>
<dbReference type="EMBL" id="GDHC01016220">
    <property type="protein sequence ID" value="JAQ02409.1"/>
    <property type="molecule type" value="Transcribed_RNA"/>
</dbReference>
<evidence type="ECO:0000256" key="3">
    <source>
        <dbReference type="ARBA" id="ARBA00022552"/>
    </source>
</evidence>
<dbReference type="GO" id="GO:0005732">
    <property type="term" value="C:sno(s)RNA-containing ribonucleoprotein complex"/>
    <property type="evidence" value="ECO:0007669"/>
    <property type="project" value="InterPro"/>
</dbReference>